<accession>A0AAE2VEF7</accession>
<evidence type="ECO:0000313" key="3">
    <source>
        <dbReference type="Proteomes" id="UP000634206"/>
    </source>
</evidence>
<keyword evidence="1" id="KW-0472">Membrane</keyword>
<organism evidence="2 3">
    <name type="scientific">Oceaniferula flava</name>
    <dbReference type="NCBI Taxonomy" id="2800421"/>
    <lineage>
        <taxon>Bacteria</taxon>
        <taxon>Pseudomonadati</taxon>
        <taxon>Verrucomicrobiota</taxon>
        <taxon>Verrucomicrobiia</taxon>
        <taxon>Verrucomicrobiales</taxon>
        <taxon>Verrucomicrobiaceae</taxon>
        <taxon>Oceaniferula</taxon>
    </lineage>
</organism>
<sequence length="346" mass="39455">MSESPPPINRLQQLPADARVLADALAPVLTSLEQDRQKRLARIRRGHIRIVMVALIAVAVSLLTLVVSKQVASSPHSDLSILAFFPLVAGLIYGYIVYLQFISGHAKRYNATYKEQVIGGLTQLLQPRVNYAPTRGISQIGFENTGLYARRIDRYRCEDLFFGHVDKTEISFSEIHAEEKKQSTNSKGHTQTSWHTIFQGLIFIADFNKDFQSWVTIKPDFAESTFGWLGRKVQNLNSDLVRLENPDFERAFVVHGGDQVEARYILTPDMQERLLKLRQAYGVDIRLALHESKLHLTVPKSENWFEPKMNLAAGNLSQMQTFANQMSWIYGIVHMLDLNTRIWTKD</sequence>
<proteinExistence type="predicted"/>
<keyword evidence="1" id="KW-0812">Transmembrane</keyword>
<protein>
    <submittedName>
        <fullName evidence="2">DUF3137 domain-containing protein</fullName>
    </submittedName>
</protein>
<dbReference type="Pfam" id="PF11335">
    <property type="entry name" value="DUF3137"/>
    <property type="match status" value="1"/>
</dbReference>
<dbReference type="RefSeq" id="WP_309490391.1">
    <property type="nucleotide sequence ID" value="NZ_JAENIG010000008.1"/>
</dbReference>
<reference evidence="2" key="1">
    <citation type="submission" date="2021-01" db="EMBL/GenBank/DDBJ databases">
        <title>Modified the classification status of verrucomicrobia.</title>
        <authorList>
            <person name="Feng X."/>
        </authorList>
    </citation>
    <scope>NUCLEOTIDE SEQUENCE</scope>
    <source>
        <strain evidence="2">5K15</strain>
    </source>
</reference>
<keyword evidence="1" id="KW-1133">Transmembrane helix</keyword>
<feature type="transmembrane region" description="Helical" evidence="1">
    <location>
        <begin position="79"/>
        <end position="99"/>
    </location>
</feature>
<comment type="caution">
    <text evidence="2">The sequence shown here is derived from an EMBL/GenBank/DDBJ whole genome shotgun (WGS) entry which is preliminary data.</text>
</comment>
<evidence type="ECO:0000313" key="2">
    <source>
        <dbReference type="EMBL" id="MBK1855779.1"/>
    </source>
</evidence>
<dbReference type="Proteomes" id="UP000634206">
    <property type="component" value="Unassembled WGS sequence"/>
</dbReference>
<keyword evidence="3" id="KW-1185">Reference proteome</keyword>
<evidence type="ECO:0000256" key="1">
    <source>
        <dbReference type="SAM" id="Phobius"/>
    </source>
</evidence>
<gene>
    <name evidence="2" type="ORF">JIN83_12470</name>
</gene>
<feature type="transmembrane region" description="Helical" evidence="1">
    <location>
        <begin position="46"/>
        <end position="67"/>
    </location>
</feature>
<name>A0AAE2VEF7_9BACT</name>
<dbReference type="AlphaFoldDB" id="A0AAE2VEF7"/>
<dbReference type="InterPro" id="IPR021484">
    <property type="entry name" value="DUF3137"/>
</dbReference>
<dbReference type="EMBL" id="JAENIG010000008">
    <property type="protein sequence ID" value="MBK1855779.1"/>
    <property type="molecule type" value="Genomic_DNA"/>
</dbReference>